<dbReference type="AlphaFoldDB" id="A0A0W0G4L0"/>
<dbReference type="Proteomes" id="UP000054988">
    <property type="component" value="Unassembled WGS sequence"/>
</dbReference>
<name>A0A0W0G4L0_MONRR</name>
<reference evidence="1 2" key="1">
    <citation type="submission" date="2015-12" db="EMBL/GenBank/DDBJ databases">
        <title>Draft genome sequence of Moniliophthora roreri, the causal agent of frosty pod rot of cacao.</title>
        <authorList>
            <person name="Aime M.C."/>
            <person name="Diaz-Valderrama J.R."/>
            <person name="Kijpornyongpan T."/>
            <person name="Phillips-Mora W."/>
        </authorList>
    </citation>
    <scope>NUCLEOTIDE SEQUENCE [LARGE SCALE GENOMIC DNA]</scope>
    <source>
        <strain evidence="1 2">MCA 2952</strain>
    </source>
</reference>
<dbReference type="Gene3D" id="2.80.10.50">
    <property type="match status" value="1"/>
</dbReference>
<gene>
    <name evidence="1" type="ORF">WG66_3905</name>
</gene>
<organism evidence="1 2">
    <name type="scientific">Moniliophthora roreri</name>
    <name type="common">Frosty pod rot fungus</name>
    <name type="synonym">Monilia roreri</name>
    <dbReference type="NCBI Taxonomy" id="221103"/>
    <lineage>
        <taxon>Eukaryota</taxon>
        <taxon>Fungi</taxon>
        <taxon>Dikarya</taxon>
        <taxon>Basidiomycota</taxon>
        <taxon>Agaricomycotina</taxon>
        <taxon>Agaricomycetes</taxon>
        <taxon>Agaricomycetidae</taxon>
        <taxon>Agaricales</taxon>
        <taxon>Marasmiineae</taxon>
        <taxon>Marasmiaceae</taxon>
        <taxon>Moniliophthora</taxon>
    </lineage>
</organism>
<protein>
    <submittedName>
        <fullName evidence="1">Uncharacterized protein</fullName>
    </submittedName>
</protein>
<accession>A0A0W0G4L0</accession>
<dbReference type="eggNOG" id="ENOG502SCBB">
    <property type="taxonomic scope" value="Eukaryota"/>
</dbReference>
<proteinExistence type="predicted"/>
<comment type="caution">
    <text evidence="1">The sequence shown here is derived from an EMBL/GenBank/DDBJ whole genome shotgun (WGS) entry which is preliminary data.</text>
</comment>
<evidence type="ECO:0000313" key="2">
    <source>
        <dbReference type="Proteomes" id="UP000054988"/>
    </source>
</evidence>
<evidence type="ECO:0000313" key="1">
    <source>
        <dbReference type="EMBL" id="KTB43519.1"/>
    </source>
</evidence>
<sequence>MTATESTRMPDTNGFPQGYFVIRSLASENPVRVLDVCANYTKDGAEIILYAEKEKYLVDNRRNPEANNQVFFVDDTGALCSRSSGHAIDIEGDQLVLRHRRPLAHPYPNCHSHPLPKFVYSPKTGEISVHFSCDPSYPWSSSDSAEWKNKTYLLASVPLRKPKGLMDDISTALQSPLNLFGGSHAQKRATLEEMANRGIDLAEDEVLEEERGEEAEVDDSPELMRKVRMITTTKRTEDDHGLLEKAKNRRQWEVVSIRTADARTGGI</sequence>
<dbReference type="EMBL" id="LATX01001149">
    <property type="protein sequence ID" value="KTB43519.1"/>
    <property type="molecule type" value="Genomic_DNA"/>
</dbReference>